<feature type="binding site" evidence="8">
    <location>
        <position position="345"/>
    </location>
    <ligand>
        <name>a divalent metal cation</name>
        <dbReference type="ChEBI" id="CHEBI:60240"/>
        <label>2</label>
        <note>catalytic</note>
    </ligand>
</feature>
<evidence type="ECO:0000256" key="1">
    <source>
        <dbReference type="ARBA" id="ARBA00000294"/>
    </source>
</evidence>
<dbReference type="GO" id="GO:0006508">
    <property type="term" value="P:proteolysis"/>
    <property type="evidence" value="ECO:0007669"/>
    <property type="project" value="UniProtKB-KW"/>
</dbReference>
<comment type="cofactor">
    <cofactor evidence="2">
        <name>Fe(2+)</name>
        <dbReference type="ChEBI" id="CHEBI:29033"/>
    </cofactor>
</comment>
<dbReference type="Proteomes" id="UP000800036">
    <property type="component" value="Unassembled WGS sequence"/>
</dbReference>
<dbReference type="OrthoDB" id="7848262at2759"/>
<dbReference type="InterPro" id="IPR001714">
    <property type="entry name" value="Pept_M24_MAP"/>
</dbReference>
<comment type="cofactor">
    <cofactor evidence="8">
        <name>Co(2+)</name>
        <dbReference type="ChEBI" id="CHEBI:48828"/>
    </cofactor>
    <cofactor evidence="8">
        <name>Zn(2+)</name>
        <dbReference type="ChEBI" id="CHEBI:29105"/>
    </cofactor>
    <cofactor evidence="8">
        <name>Mn(2+)</name>
        <dbReference type="ChEBI" id="CHEBI:29035"/>
    </cofactor>
    <cofactor evidence="8">
        <name>Fe(2+)</name>
        <dbReference type="ChEBI" id="CHEBI:29033"/>
    </cofactor>
    <text evidence="8">Binds 2 divalent metal cations per subunit. Has a high-affinity and a low affinity metal-binding site. The true nature of the physiological cofactor is under debate. The enzyme is active with cobalt, zinc, manganese or divalent iron ions. Most likely, methionine aminopeptidases function as mononuclear Fe(2+)-metalloproteases under physiological conditions, and the catalytically relevant metal-binding site has been assigned to the histidine-containing high-affinity site.</text>
</comment>
<dbReference type="PANTHER" id="PTHR45777:SF1">
    <property type="entry name" value="METHIONINE AMINOPEPTIDASE 2-2"/>
    <property type="match status" value="1"/>
</dbReference>
<evidence type="ECO:0000256" key="3">
    <source>
        <dbReference type="ARBA" id="ARBA00022438"/>
    </source>
</evidence>
<dbReference type="GO" id="GO:0005737">
    <property type="term" value="C:cytoplasm"/>
    <property type="evidence" value="ECO:0007669"/>
    <property type="project" value="UniProtKB-SubCell"/>
</dbReference>
<comment type="similarity">
    <text evidence="8">Belongs to the peptidase M24A family. Methionine aminopeptidase eukaryotic type 2 subfamily.</text>
</comment>
<keyword evidence="7 8" id="KW-0378">Hydrolase</keyword>
<evidence type="ECO:0000256" key="2">
    <source>
        <dbReference type="ARBA" id="ARBA00001954"/>
    </source>
</evidence>
<accession>A0A6A5V4T8</accession>
<keyword evidence="6 8" id="KW-0479">Metal-binding</keyword>
<dbReference type="InterPro" id="IPR000994">
    <property type="entry name" value="Pept_M24"/>
</dbReference>
<evidence type="ECO:0000256" key="8">
    <source>
        <dbReference type="HAMAP-Rule" id="MF_03175"/>
    </source>
</evidence>
<feature type="binding site" evidence="8">
    <location>
        <position position="243"/>
    </location>
    <ligand>
        <name>a divalent metal cation</name>
        <dbReference type="ChEBI" id="CHEBI:60240"/>
        <label>1</label>
    </ligand>
</feature>
<dbReference type="InterPro" id="IPR036005">
    <property type="entry name" value="Creatinase/aminopeptidase-like"/>
</dbReference>
<dbReference type="Gene3D" id="1.10.10.10">
    <property type="entry name" value="Winged helix-like DNA-binding domain superfamily/Winged helix DNA-binding domain"/>
    <property type="match status" value="1"/>
</dbReference>
<dbReference type="InterPro" id="IPR036390">
    <property type="entry name" value="WH_DNA-bd_sf"/>
</dbReference>
<dbReference type="CDD" id="cd01088">
    <property type="entry name" value="MetAP2"/>
    <property type="match status" value="1"/>
</dbReference>
<keyword evidence="13" id="KW-1185">Reference proteome</keyword>
<feature type="compositionally biased region" description="Acidic residues" evidence="10">
    <location>
        <begin position="42"/>
        <end position="54"/>
    </location>
</feature>
<organism evidence="12 13">
    <name type="scientific">Bimuria novae-zelandiae CBS 107.79</name>
    <dbReference type="NCBI Taxonomy" id="1447943"/>
    <lineage>
        <taxon>Eukaryota</taxon>
        <taxon>Fungi</taxon>
        <taxon>Dikarya</taxon>
        <taxon>Ascomycota</taxon>
        <taxon>Pezizomycotina</taxon>
        <taxon>Dothideomycetes</taxon>
        <taxon>Pleosporomycetidae</taxon>
        <taxon>Pleosporales</taxon>
        <taxon>Massarineae</taxon>
        <taxon>Didymosphaeriaceae</taxon>
        <taxon>Bimuria</taxon>
    </lineage>
</organism>
<evidence type="ECO:0000256" key="4">
    <source>
        <dbReference type="ARBA" id="ARBA00022490"/>
    </source>
</evidence>
<feature type="binding site" evidence="8">
    <location>
        <position position="320"/>
    </location>
    <ligand>
        <name>substrate</name>
    </ligand>
</feature>
<feature type="compositionally biased region" description="Basic and acidic residues" evidence="10">
    <location>
        <begin position="1"/>
        <end position="10"/>
    </location>
</feature>
<dbReference type="PANTHER" id="PTHR45777">
    <property type="entry name" value="METHIONINE AMINOPEPTIDASE 2"/>
    <property type="match status" value="1"/>
</dbReference>
<feature type="domain" description="Peptidase M24" evidence="11">
    <location>
        <begin position="143"/>
        <end position="362"/>
    </location>
</feature>
<dbReference type="InterPro" id="IPR036388">
    <property type="entry name" value="WH-like_DNA-bd_sf"/>
</dbReference>
<protein>
    <recommendedName>
        <fullName evidence="8">Methionine aminopeptidase 2</fullName>
        <shortName evidence="8">MAP 2</shortName>
        <shortName evidence="8">MetAP 2</shortName>
        <ecNumber evidence="8">3.4.11.18</ecNumber>
    </recommendedName>
    <alternativeName>
        <fullName evidence="8">Peptidase M</fullName>
    </alternativeName>
</protein>
<dbReference type="AlphaFoldDB" id="A0A6A5V4T8"/>
<comment type="catalytic activity">
    <reaction evidence="1 8 9">
        <text>Release of N-terminal amino acids, preferentially methionine, from peptides and arylamides.</text>
        <dbReference type="EC" id="3.4.11.18"/>
    </reaction>
</comment>
<feature type="binding site" evidence="8">
    <location>
        <position position="243"/>
    </location>
    <ligand>
        <name>a divalent metal cation</name>
        <dbReference type="ChEBI" id="CHEBI:60240"/>
        <label>2</label>
        <note>catalytic</note>
    </ligand>
</feature>
<keyword evidence="4 8" id="KW-0963">Cytoplasm</keyword>
<dbReference type="InterPro" id="IPR002468">
    <property type="entry name" value="Pept_M24A_MAP2"/>
</dbReference>
<dbReference type="EC" id="3.4.11.18" evidence="8"/>
<feature type="binding site" evidence="8">
    <location>
        <position position="232"/>
    </location>
    <ligand>
        <name>a divalent metal cation</name>
        <dbReference type="ChEBI" id="CHEBI:60240"/>
        <label>1</label>
    </ligand>
</feature>
<dbReference type="InterPro" id="IPR050247">
    <property type="entry name" value="Met_Aminopeptidase_Type2"/>
</dbReference>
<keyword evidence="3 8" id="KW-0031">Aminopeptidase</keyword>
<dbReference type="Pfam" id="PF00557">
    <property type="entry name" value="Peptidase_M24"/>
    <property type="match status" value="1"/>
</dbReference>
<dbReference type="Gene3D" id="3.90.230.10">
    <property type="entry name" value="Creatinase/methionine aminopeptidase superfamily"/>
    <property type="match status" value="1"/>
</dbReference>
<evidence type="ECO:0000256" key="5">
    <source>
        <dbReference type="ARBA" id="ARBA00022670"/>
    </source>
</evidence>
<feature type="binding site" evidence="8">
    <location>
        <position position="440"/>
    </location>
    <ligand>
        <name>a divalent metal cation</name>
        <dbReference type="ChEBI" id="CHEBI:60240"/>
        <label>2</label>
        <note>catalytic</note>
    </ligand>
</feature>
<reference evidence="12" key="1">
    <citation type="journal article" date="2020" name="Stud. Mycol.">
        <title>101 Dothideomycetes genomes: a test case for predicting lifestyles and emergence of pathogens.</title>
        <authorList>
            <person name="Haridas S."/>
            <person name="Albert R."/>
            <person name="Binder M."/>
            <person name="Bloem J."/>
            <person name="Labutti K."/>
            <person name="Salamov A."/>
            <person name="Andreopoulos B."/>
            <person name="Baker S."/>
            <person name="Barry K."/>
            <person name="Bills G."/>
            <person name="Bluhm B."/>
            <person name="Cannon C."/>
            <person name="Castanera R."/>
            <person name="Culley D."/>
            <person name="Daum C."/>
            <person name="Ezra D."/>
            <person name="Gonzalez J."/>
            <person name="Henrissat B."/>
            <person name="Kuo A."/>
            <person name="Liang C."/>
            <person name="Lipzen A."/>
            <person name="Lutzoni F."/>
            <person name="Magnuson J."/>
            <person name="Mondo S."/>
            <person name="Nolan M."/>
            <person name="Ohm R."/>
            <person name="Pangilinan J."/>
            <person name="Park H.-J."/>
            <person name="Ramirez L."/>
            <person name="Alfaro M."/>
            <person name="Sun H."/>
            <person name="Tritt A."/>
            <person name="Yoshinaga Y."/>
            <person name="Zwiers L.-H."/>
            <person name="Turgeon B."/>
            <person name="Goodwin S."/>
            <person name="Spatafora J."/>
            <person name="Crous P."/>
            <person name="Grigoriev I."/>
        </authorList>
    </citation>
    <scope>NUCLEOTIDE SEQUENCE</scope>
    <source>
        <strain evidence="12">CBS 107.79</strain>
    </source>
</reference>
<dbReference type="GO" id="GO:0070006">
    <property type="term" value="F:metalloaminopeptidase activity"/>
    <property type="evidence" value="ECO:0007669"/>
    <property type="project" value="UniProtKB-UniRule"/>
</dbReference>
<evidence type="ECO:0000313" key="13">
    <source>
        <dbReference type="Proteomes" id="UP000800036"/>
    </source>
</evidence>
<name>A0A6A5V4T8_9PLEO</name>
<sequence length="459" mass="50322">MGSKTPEGHHQAPNGHPAHAAIVSPNPPKPAAANGLLQAAIEGEDEDGDDDDDTKDGIESKVNGASDMQKKKRKRSKNKKNKTPVNQTVLPRVALTSIFANKQYPTGEIIEQVADGNLQRTTAEELRHLAVLHDMDDEFLSDYRKAAEVHRQVRKHVQAIAKPGISMTELAHEIEDAVRALVGHQGIEPGDALKAGMGFPTGLCLNHVAAHWTPNAGNKEVVLQYEDVLKVDFGVHVNGRIVDSAFTIAFNPVYDPLLEAAKATTNAGLKEAGVDARMDNLSEIMQEVMESYEVELNGKTIPIKAVRNISGHNILRYKIHGDKQVPFYKTKTNQRMEEGDIFAIETFGTTGKARMMDDVGIYGYGRNENVSTTGLHHASAKSLLKTIDTNFGTIVFAKRYLERIGAKNYHLGMRSLVQHGVVESYAPLVDVPGSYVAQFEHTVLLHPGCKEIVSRGDDY</sequence>
<dbReference type="SUPFAM" id="SSF55920">
    <property type="entry name" value="Creatinase/aminopeptidase"/>
    <property type="match status" value="1"/>
</dbReference>
<comment type="function">
    <text evidence="8 9">Cotranslationally removes the N-terminal methionine from nascent proteins. The N-terminal methionine is often cleaved when the second residue in the primary sequence is small and uncharged (Met-Ala-, Cys, Gly, Pro, Ser, Thr, or Val).</text>
</comment>
<dbReference type="GO" id="GO:0004239">
    <property type="term" value="F:initiator methionyl aminopeptidase activity"/>
    <property type="evidence" value="ECO:0007669"/>
    <property type="project" value="UniProtKB-UniRule"/>
</dbReference>
<feature type="binding site" evidence="8">
    <location>
        <position position="211"/>
    </location>
    <ligand>
        <name>substrate</name>
    </ligand>
</feature>
<feature type="binding site" evidence="8">
    <location>
        <position position="312"/>
    </location>
    <ligand>
        <name>a divalent metal cation</name>
        <dbReference type="ChEBI" id="CHEBI:60240"/>
        <label>2</label>
        <note>catalytic</note>
    </ligand>
</feature>
<dbReference type="EMBL" id="ML976721">
    <property type="protein sequence ID" value="KAF1968347.1"/>
    <property type="molecule type" value="Genomic_DNA"/>
</dbReference>
<keyword evidence="5 8" id="KW-0645">Protease</keyword>
<proteinExistence type="inferred from homology"/>
<comment type="subcellular location">
    <subcellularLocation>
        <location evidence="8">Cytoplasm</location>
    </subcellularLocation>
</comment>
<dbReference type="InterPro" id="IPR018349">
    <property type="entry name" value="Pept_M24A_MAP2_BS"/>
</dbReference>
<dbReference type="NCBIfam" id="TIGR00501">
    <property type="entry name" value="met_pdase_II"/>
    <property type="match status" value="1"/>
</dbReference>
<gene>
    <name evidence="12" type="ORF">BU23DRAFT_583317</name>
</gene>
<feature type="binding site" evidence="8">
    <location>
        <position position="440"/>
    </location>
    <ligand>
        <name>a divalent metal cation</name>
        <dbReference type="ChEBI" id="CHEBI:60240"/>
        <label>1</label>
    </ligand>
</feature>
<evidence type="ECO:0000313" key="12">
    <source>
        <dbReference type="EMBL" id="KAF1968347.1"/>
    </source>
</evidence>
<dbReference type="HAMAP" id="MF_03175">
    <property type="entry name" value="MetAP_2_euk"/>
    <property type="match status" value="1"/>
</dbReference>
<feature type="region of interest" description="Disordered" evidence="10">
    <location>
        <begin position="1"/>
        <end position="88"/>
    </location>
</feature>
<dbReference type="SUPFAM" id="SSF46785">
    <property type="entry name" value="Winged helix' DNA-binding domain"/>
    <property type="match status" value="1"/>
</dbReference>
<evidence type="ECO:0000259" key="11">
    <source>
        <dbReference type="Pfam" id="PF00557"/>
    </source>
</evidence>
<dbReference type="PROSITE" id="PS01202">
    <property type="entry name" value="MAP_2"/>
    <property type="match status" value="1"/>
</dbReference>
<dbReference type="GO" id="GO:0046872">
    <property type="term" value="F:metal ion binding"/>
    <property type="evidence" value="ECO:0007669"/>
    <property type="project" value="UniProtKB-UniRule"/>
</dbReference>
<feature type="compositionally biased region" description="Basic residues" evidence="10">
    <location>
        <begin position="70"/>
        <end position="82"/>
    </location>
</feature>
<dbReference type="PRINTS" id="PR00599">
    <property type="entry name" value="MAPEPTIDASE"/>
</dbReference>
<evidence type="ECO:0000256" key="6">
    <source>
        <dbReference type="ARBA" id="ARBA00022723"/>
    </source>
</evidence>
<evidence type="ECO:0000256" key="7">
    <source>
        <dbReference type="ARBA" id="ARBA00022801"/>
    </source>
</evidence>
<evidence type="ECO:0000256" key="10">
    <source>
        <dbReference type="SAM" id="MobiDB-lite"/>
    </source>
</evidence>
<evidence type="ECO:0000256" key="9">
    <source>
        <dbReference type="RuleBase" id="RU003653"/>
    </source>
</evidence>